<keyword evidence="2" id="KW-0378">Hydrolase</keyword>
<dbReference type="InterPro" id="IPR004948">
    <property type="entry name" value="Nuc-triphosphatase_THEP1"/>
</dbReference>
<organism evidence="5">
    <name type="scientific">marine sediment metagenome</name>
    <dbReference type="NCBI Taxonomy" id="412755"/>
    <lineage>
        <taxon>unclassified sequences</taxon>
        <taxon>metagenomes</taxon>
        <taxon>ecological metagenomes</taxon>
    </lineage>
</organism>
<dbReference type="GO" id="GO:0017111">
    <property type="term" value="F:ribonucleoside triphosphate phosphatase activity"/>
    <property type="evidence" value="ECO:0007669"/>
    <property type="project" value="InterPro"/>
</dbReference>
<dbReference type="InterPro" id="IPR003593">
    <property type="entry name" value="AAA+_ATPase"/>
</dbReference>
<dbReference type="GO" id="GO:0005524">
    <property type="term" value="F:ATP binding"/>
    <property type="evidence" value="ECO:0007669"/>
    <property type="project" value="UniProtKB-KW"/>
</dbReference>
<keyword evidence="3" id="KW-0067">ATP-binding</keyword>
<proteinExistence type="predicted"/>
<accession>X1MN49</accession>
<dbReference type="SUPFAM" id="SSF52540">
    <property type="entry name" value="P-loop containing nucleoside triphosphate hydrolases"/>
    <property type="match status" value="1"/>
</dbReference>
<feature type="domain" description="AAA+ ATPase" evidence="4">
    <location>
        <begin position="1"/>
        <end position="154"/>
    </location>
</feature>
<dbReference type="InterPro" id="IPR027417">
    <property type="entry name" value="P-loop_NTPase"/>
</dbReference>
<evidence type="ECO:0000259" key="4">
    <source>
        <dbReference type="SMART" id="SM00382"/>
    </source>
</evidence>
<dbReference type="EMBL" id="BARV01030936">
    <property type="protein sequence ID" value="GAI33057.1"/>
    <property type="molecule type" value="Genomic_DNA"/>
</dbReference>
<dbReference type="Gene3D" id="3.40.50.300">
    <property type="entry name" value="P-loop containing nucleotide triphosphate hydrolases"/>
    <property type="match status" value="1"/>
</dbReference>
<gene>
    <name evidence="5" type="ORF">S06H3_49044</name>
</gene>
<protein>
    <recommendedName>
        <fullName evidence="4">AAA+ ATPase domain-containing protein</fullName>
    </recommendedName>
</protein>
<dbReference type="AlphaFoldDB" id="X1MN49"/>
<evidence type="ECO:0000256" key="1">
    <source>
        <dbReference type="ARBA" id="ARBA00022741"/>
    </source>
</evidence>
<comment type="caution">
    <text evidence="5">The sequence shown here is derived from an EMBL/GenBank/DDBJ whole genome shotgun (WGS) entry which is preliminary data.</text>
</comment>
<evidence type="ECO:0000313" key="5">
    <source>
        <dbReference type="EMBL" id="GAI33057.1"/>
    </source>
</evidence>
<reference evidence="5" key="1">
    <citation type="journal article" date="2014" name="Front. Microbiol.">
        <title>High frequency of phylogenetically diverse reductive dehalogenase-homologous genes in deep subseafloor sedimentary metagenomes.</title>
        <authorList>
            <person name="Kawai M."/>
            <person name="Futagami T."/>
            <person name="Toyoda A."/>
            <person name="Takaki Y."/>
            <person name="Nishi S."/>
            <person name="Hori S."/>
            <person name="Arai W."/>
            <person name="Tsubouchi T."/>
            <person name="Morono Y."/>
            <person name="Uchiyama I."/>
            <person name="Ito T."/>
            <person name="Fujiyama A."/>
            <person name="Inagaki F."/>
            <person name="Takami H."/>
        </authorList>
    </citation>
    <scope>NUCLEOTIDE SEQUENCE</scope>
    <source>
        <strain evidence="5">Expedition CK06-06</strain>
    </source>
</reference>
<sequence>MKQVYLLTGRPGTGKTSLIKQAVAEMRGRAGGFYTEEIRSGGVRQGFRLVTLDGRSAILAHIDIHSPYRVSKYGVDIDSLDRVGVSALREATEQCDLVVIDEIGKMELFSVSFREAVLRIIDSGKRVLGTIMLNSNPWADAIKRQPQVNLVAVTRAN</sequence>
<evidence type="ECO:0000256" key="3">
    <source>
        <dbReference type="ARBA" id="ARBA00022840"/>
    </source>
</evidence>
<dbReference type="CDD" id="cd19482">
    <property type="entry name" value="RecA-like_Thep1"/>
    <property type="match status" value="1"/>
</dbReference>
<dbReference type="PANTHER" id="PTHR43146:SF1">
    <property type="entry name" value="CANCER-RELATED NUCLEOSIDE-TRIPHOSPHATASE"/>
    <property type="match status" value="1"/>
</dbReference>
<name>X1MN49_9ZZZZ</name>
<dbReference type="SMART" id="SM00382">
    <property type="entry name" value="AAA"/>
    <property type="match status" value="1"/>
</dbReference>
<evidence type="ECO:0000256" key="2">
    <source>
        <dbReference type="ARBA" id="ARBA00022801"/>
    </source>
</evidence>
<keyword evidence="1" id="KW-0547">Nucleotide-binding</keyword>
<dbReference type="Pfam" id="PF03266">
    <property type="entry name" value="NTPase_1"/>
    <property type="match status" value="1"/>
</dbReference>
<dbReference type="PANTHER" id="PTHR43146">
    <property type="entry name" value="CANCER-RELATED NUCLEOSIDE-TRIPHOSPHATASE"/>
    <property type="match status" value="1"/>
</dbReference>
<feature type="non-terminal residue" evidence="5">
    <location>
        <position position="157"/>
    </location>
</feature>